<keyword evidence="1" id="KW-0175">Coiled coil</keyword>
<gene>
    <name evidence="2" type="ORF">ENO04_00635</name>
</gene>
<sequence>MKDCVIGVDLVSGSPQSKVKSPLYSAVVLCNGDYIKELNKISLARLFRITWEIKPSVIAVDSLQELASNKKLLMKIGELLPPETSLVWINVGEEGHPRKLIDMAQEHKLIDDARKPSSMQTAYILAILAKKGVGKPVFLKSEITKLVIRKARVEGKGGMSSNRYKRKIRSVIKQLSSEIQSSLKKGGLEYEVYYKRSIGGLEKAVFIIYAPINEVKKLVSQREYQDAIIEMKPVIRILSLEEKEEDEQPIIVGVDPGYNFGLAIMSIEGKVLYIDTVREASRAEITDLISKYGKPVIIATDVHPVPEAVRKLASSLNAKIFTPYEEVETRLKREIASMYSSTQNIVIKDSHSRDALAAAYIAYREIRRKLLETEEYLRKTGLNIPIKKVQLKVVEGKSIADAVEEVINEMILTEEAIVPSAPLTRQEKGSKTLIEVIEKLKLEKELLYKQIQKKEEEIRRLEEELNKKLSSQETIISSDRRIESLYNALSTISTKLREVEEELQAERSIKSFFLDTIKELSLNRKIVIPRCDAVIKGFLEEKLKEAKVNYCFAEKLADLNSSILVETGIKSIITIYECEQSLKGSFLEEGVGVLCDDKSQYNCELINNELLVCDPKVINTLEKEAEYARETKIEKERTKILKLLMEYKEGSRKKEAT</sequence>
<accession>A0A7C1E1X7</accession>
<evidence type="ECO:0000313" key="2">
    <source>
        <dbReference type="EMBL" id="HDS10122.1"/>
    </source>
</evidence>
<feature type="coiled-coil region" evidence="1">
    <location>
        <begin position="437"/>
        <end position="502"/>
    </location>
</feature>
<comment type="caution">
    <text evidence="2">The sequence shown here is derived from an EMBL/GenBank/DDBJ whole genome shotgun (WGS) entry which is preliminary data.</text>
</comment>
<organism evidence="2">
    <name type="scientific">Fervidicoccus fontis</name>
    <dbReference type="NCBI Taxonomy" id="683846"/>
    <lineage>
        <taxon>Archaea</taxon>
        <taxon>Thermoproteota</taxon>
        <taxon>Thermoprotei</taxon>
        <taxon>Fervidicoccales</taxon>
        <taxon>Fervidicoccaceae</taxon>
        <taxon>Fervidicoccus</taxon>
    </lineage>
</organism>
<dbReference type="InterPro" id="IPR007408">
    <property type="entry name" value="DUF460"/>
</dbReference>
<dbReference type="Pfam" id="PF04312">
    <property type="entry name" value="DUF460"/>
    <property type="match status" value="1"/>
</dbReference>
<reference evidence="2" key="1">
    <citation type="journal article" date="2020" name="mSystems">
        <title>Genome- and Community-Level Interaction Insights into Carbon Utilization and Element Cycling Functions of Hydrothermarchaeota in Hydrothermal Sediment.</title>
        <authorList>
            <person name="Zhou Z."/>
            <person name="Liu Y."/>
            <person name="Xu W."/>
            <person name="Pan J."/>
            <person name="Luo Z.H."/>
            <person name="Li M."/>
        </authorList>
    </citation>
    <scope>NUCLEOTIDE SEQUENCE [LARGE SCALE GENOMIC DNA]</scope>
    <source>
        <strain evidence="2">SpSt-123</strain>
    </source>
</reference>
<dbReference type="PANTHER" id="PTHR40707">
    <property type="entry name" value="POSSIBLE NUCLEASE OF RNASE H FOLD, RUVC/YQGF FAMILY"/>
    <property type="match status" value="1"/>
</dbReference>
<protein>
    <submittedName>
        <fullName evidence="2">DUF460 domain-containing protein</fullName>
    </submittedName>
</protein>
<dbReference type="PANTHER" id="PTHR40707:SF1">
    <property type="entry name" value="DUF460 DOMAIN-CONTAINING PROTEIN"/>
    <property type="match status" value="1"/>
</dbReference>
<dbReference type="EMBL" id="DSDY01000024">
    <property type="protein sequence ID" value="HDS10122.1"/>
    <property type="molecule type" value="Genomic_DNA"/>
</dbReference>
<proteinExistence type="predicted"/>
<evidence type="ECO:0000256" key="1">
    <source>
        <dbReference type="SAM" id="Coils"/>
    </source>
</evidence>
<dbReference type="AlphaFoldDB" id="A0A7C1E1X7"/>
<name>A0A7C1E1X7_9CREN</name>